<dbReference type="Pfam" id="PF00149">
    <property type="entry name" value="Metallophos"/>
    <property type="match status" value="1"/>
</dbReference>
<keyword evidence="1 10" id="KW-1003">Cell membrane</keyword>
<comment type="caution">
    <text evidence="12">The sequence shown here is derived from an EMBL/GenBank/DDBJ whole genome shotgun (WGS) entry which is preliminary data.</text>
</comment>
<comment type="catalytic activity">
    <reaction evidence="10">
        <text>UDP-2-N,3-O-bis[(3R)-3-hydroxytetradecanoyl]-alpha-D-glucosamine + H2O = 2-N,3-O-bis[(3R)-3-hydroxytetradecanoyl]-alpha-D-glucosaminyl 1-phosphate + UMP + 2 H(+)</text>
        <dbReference type="Rhea" id="RHEA:25213"/>
        <dbReference type="ChEBI" id="CHEBI:15377"/>
        <dbReference type="ChEBI" id="CHEBI:15378"/>
        <dbReference type="ChEBI" id="CHEBI:57865"/>
        <dbReference type="ChEBI" id="CHEBI:57957"/>
        <dbReference type="ChEBI" id="CHEBI:78847"/>
        <dbReference type="EC" id="3.6.1.54"/>
    </reaction>
</comment>
<dbReference type="InterPro" id="IPR029052">
    <property type="entry name" value="Metallo-depent_PP-like"/>
</dbReference>
<comment type="cofactor">
    <cofactor evidence="10">
        <name>Mn(2+)</name>
        <dbReference type="ChEBI" id="CHEBI:29035"/>
    </cofactor>
    <text evidence="10">Binds 2 Mn(2+) ions per subunit in a binuclear metal center.</text>
</comment>
<feature type="binding site" evidence="10">
    <location>
        <position position="129"/>
    </location>
    <ligand>
        <name>substrate</name>
    </ligand>
</feature>
<dbReference type="PANTHER" id="PTHR34990">
    <property type="entry name" value="UDP-2,3-DIACYLGLUCOSAMINE HYDROLASE-RELATED"/>
    <property type="match status" value="1"/>
</dbReference>
<feature type="binding site" evidence="10">
    <location>
        <position position="48"/>
    </location>
    <ligand>
        <name>Mn(2+)</name>
        <dbReference type="ChEBI" id="CHEBI:29035"/>
        <label>1</label>
    </ligand>
</feature>
<keyword evidence="3 10" id="KW-0997">Cell inner membrane</keyword>
<evidence type="ECO:0000256" key="5">
    <source>
        <dbReference type="ARBA" id="ARBA00022723"/>
    </source>
</evidence>
<dbReference type="GO" id="GO:0019897">
    <property type="term" value="C:extrinsic component of plasma membrane"/>
    <property type="evidence" value="ECO:0007669"/>
    <property type="project" value="UniProtKB-UniRule"/>
</dbReference>
<keyword evidence="13" id="KW-1185">Reference proteome</keyword>
<dbReference type="InterPro" id="IPR043461">
    <property type="entry name" value="LpxH-like"/>
</dbReference>
<keyword evidence="2 10" id="KW-0444">Lipid biosynthesis</keyword>
<keyword evidence="5 10" id="KW-0479">Metal-binding</keyword>
<accession>A0A7W7Y0E4</accession>
<dbReference type="InterPro" id="IPR010138">
    <property type="entry name" value="UDP-diacylglucosamine_Hdrlase"/>
</dbReference>
<comment type="subcellular location">
    <subcellularLocation>
        <location evidence="10">Cell inner membrane</location>
        <topology evidence="10">Peripheral membrane protein</topology>
        <orientation evidence="10">Cytoplasmic side</orientation>
    </subcellularLocation>
</comment>
<evidence type="ECO:0000256" key="1">
    <source>
        <dbReference type="ARBA" id="ARBA00022475"/>
    </source>
</evidence>
<dbReference type="AlphaFoldDB" id="A0A7W7Y0E4"/>
<evidence type="ECO:0000256" key="4">
    <source>
        <dbReference type="ARBA" id="ARBA00022556"/>
    </source>
</evidence>
<comment type="function">
    <text evidence="10">Hydrolyzes the pyrophosphate bond of UDP-2,3-diacylglucosamine to yield 2,3-diacylglucosamine 1-phosphate (lipid X) and UMP by catalyzing the attack of water at the alpha-P atom. Involved in the biosynthesis of lipid A, a phosphorylated glycolipid that anchors the lipopolysaccharide to the outer membrane of the cell.</text>
</comment>
<feature type="binding site" evidence="10">
    <location>
        <position position="204"/>
    </location>
    <ligand>
        <name>Mn(2+)</name>
        <dbReference type="ChEBI" id="CHEBI:29035"/>
        <label>1</label>
    </ligand>
</feature>
<keyword evidence="9 10" id="KW-0464">Manganese</keyword>
<keyword evidence="8 10" id="KW-0472">Membrane</keyword>
<gene>
    <name evidence="10" type="primary">lpxH</name>
    <name evidence="12" type="ORF">HNQ58_001719</name>
</gene>
<dbReference type="EMBL" id="JACHHX010000011">
    <property type="protein sequence ID" value="MBB5015809.1"/>
    <property type="molecule type" value="Genomic_DNA"/>
</dbReference>
<dbReference type="InterPro" id="IPR004843">
    <property type="entry name" value="Calcineurin-like_PHP"/>
</dbReference>
<feature type="binding site" evidence="10">
    <location>
        <position position="86"/>
    </location>
    <ligand>
        <name>Mn(2+)</name>
        <dbReference type="ChEBI" id="CHEBI:29035"/>
        <label>2</label>
    </ligand>
</feature>
<feature type="binding site" evidence="10">
    <location>
        <begin position="86"/>
        <end position="87"/>
    </location>
    <ligand>
        <name>substrate</name>
    </ligand>
</feature>
<evidence type="ECO:0000256" key="7">
    <source>
        <dbReference type="ARBA" id="ARBA00023098"/>
    </source>
</evidence>
<evidence type="ECO:0000313" key="12">
    <source>
        <dbReference type="EMBL" id="MBB5015809.1"/>
    </source>
</evidence>
<evidence type="ECO:0000256" key="6">
    <source>
        <dbReference type="ARBA" id="ARBA00022801"/>
    </source>
</evidence>
<dbReference type="NCBIfam" id="TIGR01854">
    <property type="entry name" value="lipid_A_lpxH"/>
    <property type="match status" value="1"/>
</dbReference>
<dbReference type="PANTHER" id="PTHR34990:SF1">
    <property type="entry name" value="UDP-2,3-DIACYLGLUCOSAMINE HYDROLASE"/>
    <property type="match status" value="1"/>
</dbReference>
<keyword evidence="7 10" id="KW-0443">Lipid metabolism</keyword>
<comment type="pathway">
    <text evidence="10">Glycolipid biosynthesis; lipid IV(A) biosynthesis; lipid IV(A) from (3R)-3-hydroxytetradecanoyl-[acyl-carrier-protein] and UDP-N-acetyl-alpha-D-glucosamine: step 4/6.</text>
</comment>
<dbReference type="HAMAP" id="MF_00575">
    <property type="entry name" value="LpxH"/>
    <property type="match status" value="1"/>
</dbReference>
<dbReference type="GO" id="GO:0005737">
    <property type="term" value="C:cytoplasm"/>
    <property type="evidence" value="ECO:0007669"/>
    <property type="project" value="InterPro"/>
</dbReference>
<dbReference type="GO" id="GO:0030145">
    <property type="term" value="F:manganese ion binding"/>
    <property type="evidence" value="ECO:0007669"/>
    <property type="project" value="UniProtKB-UniRule"/>
</dbReference>
<dbReference type="UniPathway" id="UPA00359">
    <property type="reaction ID" value="UER00480"/>
</dbReference>
<comment type="similarity">
    <text evidence="10">Belongs to the LpxH family.</text>
</comment>
<protein>
    <recommendedName>
        <fullName evidence="10">UDP-2,3-diacylglucosamine hydrolase</fullName>
        <ecNumber evidence="10">3.6.1.54</ecNumber>
    </recommendedName>
    <alternativeName>
        <fullName evidence="10">UDP-2,3-diacylglucosamine diphosphatase</fullName>
    </alternativeName>
</protein>
<reference evidence="12 13" key="1">
    <citation type="submission" date="2020-08" db="EMBL/GenBank/DDBJ databases">
        <title>Genomic Encyclopedia of Type Strains, Phase IV (KMG-IV): sequencing the most valuable type-strain genomes for metagenomic binning, comparative biology and taxonomic classification.</title>
        <authorList>
            <person name="Goeker M."/>
        </authorList>
    </citation>
    <scope>NUCLEOTIDE SEQUENCE [LARGE SCALE GENOMIC DNA]</scope>
    <source>
        <strain evidence="12 13">DSM 25897</strain>
    </source>
</reference>
<feature type="binding site" evidence="10">
    <location>
        <position position="202"/>
    </location>
    <ligand>
        <name>substrate</name>
    </ligand>
</feature>
<evidence type="ECO:0000256" key="3">
    <source>
        <dbReference type="ARBA" id="ARBA00022519"/>
    </source>
</evidence>
<feature type="binding site" evidence="10">
    <location>
        <position position="15"/>
    </location>
    <ligand>
        <name>Mn(2+)</name>
        <dbReference type="ChEBI" id="CHEBI:29035"/>
        <label>1</label>
    </ligand>
</feature>
<evidence type="ECO:0000259" key="11">
    <source>
        <dbReference type="Pfam" id="PF00149"/>
    </source>
</evidence>
<feature type="binding site" evidence="10">
    <location>
        <position position="202"/>
    </location>
    <ligand>
        <name>Mn(2+)</name>
        <dbReference type="ChEBI" id="CHEBI:29035"/>
        <label>2</label>
    </ligand>
</feature>
<keyword evidence="6 10" id="KW-0378">Hydrolase</keyword>
<feature type="binding site" evidence="10">
    <location>
        <position position="48"/>
    </location>
    <ligand>
        <name>Mn(2+)</name>
        <dbReference type="ChEBI" id="CHEBI:29035"/>
        <label>2</label>
    </ligand>
</feature>
<sequence>MNQPLRTVATLFVSDLHLDDARPEATALFLRFLREEAMHADALYILGDLFEAWVGDDDPSAVAAAVAGGLRAVSDHGVPVYFIRGNRDFLLGPGYARRCGMRLLPDPCVTMLYGRPALLMHGDLLCSDDQAYQAFRRQVRDPAWQRDFLRQPLPQRQAFAAQARAASKAHMQGVREEITDVTPATVEATLARFGVGLLIHGHTHRPAVHSLVAAGHPRKRIVLGDWYRQGSVLRVDTDGFELAALG</sequence>
<dbReference type="Gene3D" id="3.60.21.10">
    <property type="match status" value="1"/>
</dbReference>
<dbReference type="SUPFAM" id="SSF56300">
    <property type="entry name" value="Metallo-dependent phosphatases"/>
    <property type="match status" value="1"/>
</dbReference>
<dbReference type="CDD" id="cd07398">
    <property type="entry name" value="MPP_YbbF-LpxH"/>
    <property type="match status" value="1"/>
</dbReference>
<organism evidence="12 13">
    <name type="scientific">Rehaibacterium terrae</name>
    <dbReference type="NCBI Taxonomy" id="1341696"/>
    <lineage>
        <taxon>Bacteria</taxon>
        <taxon>Pseudomonadati</taxon>
        <taxon>Pseudomonadota</taxon>
        <taxon>Gammaproteobacteria</taxon>
        <taxon>Lysobacterales</taxon>
        <taxon>Lysobacteraceae</taxon>
        <taxon>Rehaibacterium</taxon>
    </lineage>
</organism>
<keyword evidence="4 10" id="KW-0441">Lipid A biosynthesis</keyword>
<feature type="domain" description="Calcineurin-like phosphoesterase" evidence="11">
    <location>
        <begin position="11"/>
        <end position="206"/>
    </location>
</feature>
<comment type="caution">
    <text evidence="10">Lacks conserved residue(s) required for the propagation of feature annotation.</text>
</comment>
<evidence type="ECO:0000256" key="2">
    <source>
        <dbReference type="ARBA" id="ARBA00022516"/>
    </source>
</evidence>
<name>A0A7W7Y0E4_9GAMM</name>
<evidence type="ECO:0000256" key="8">
    <source>
        <dbReference type="ARBA" id="ARBA00023136"/>
    </source>
</evidence>
<evidence type="ECO:0000313" key="13">
    <source>
        <dbReference type="Proteomes" id="UP000519004"/>
    </source>
</evidence>
<dbReference type="GO" id="GO:0009245">
    <property type="term" value="P:lipid A biosynthetic process"/>
    <property type="evidence" value="ECO:0007669"/>
    <property type="project" value="UniProtKB-UniRule"/>
</dbReference>
<proteinExistence type="inferred from homology"/>
<dbReference type="NCBIfam" id="NF003743">
    <property type="entry name" value="PRK05340.1"/>
    <property type="match status" value="1"/>
</dbReference>
<dbReference type="Proteomes" id="UP000519004">
    <property type="component" value="Unassembled WGS sequence"/>
</dbReference>
<dbReference type="EC" id="3.6.1.54" evidence="10"/>
<evidence type="ECO:0000256" key="10">
    <source>
        <dbReference type="HAMAP-Rule" id="MF_00575"/>
    </source>
</evidence>
<evidence type="ECO:0000256" key="9">
    <source>
        <dbReference type="ARBA" id="ARBA00023211"/>
    </source>
</evidence>
<feature type="binding site" evidence="10">
    <location>
        <position position="121"/>
    </location>
    <ligand>
        <name>Mn(2+)</name>
        <dbReference type="ChEBI" id="CHEBI:29035"/>
        <label>2</label>
    </ligand>
</feature>
<feature type="binding site" evidence="10">
    <location>
        <position position="17"/>
    </location>
    <ligand>
        <name>Mn(2+)</name>
        <dbReference type="ChEBI" id="CHEBI:29035"/>
        <label>1</label>
    </ligand>
</feature>
<dbReference type="GO" id="GO:0008758">
    <property type="term" value="F:UDP-2,3-diacylglucosamine hydrolase activity"/>
    <property type="evidence" value="ECO:0007669"/>
    <property type="project" value="UniProtKB-UniRule"/>
</dbReference>
<feature type="binding site" evidence="10">
    <location>
        <position position="167"/>
    </location>
    <ligand>
        <name>substrate</name>
    </ligand>
</feature>